<evidence type="ECO:0000313" key="2">
    <source>
        <dbReference type="Proteomes" id="UP001060085"/>
    </source>
</evidence>
<dbReference type="EMBL" id="CM044702">
    <property type="protein sequence ID" value="KAI5674878.1"/>
    <property type="molecule type" value="Genomic_DNA"/>
</dbReference>
<sequence>MDAPEYECFTKGARVEVCFDEMGFRGSWYTATIIETPSKRAQKVFLQFDNLLDEDDGDSKDDGKCPPKPLRDHVNYILVRPLITGEPERTYQLSDDVDAFHNEGWWEGVVTGVYPASSDGRPARYSVFFRSSREQIDMTYNAIYIWLITDEVAARFAHEVKVAEERGAFCPGGAVKQGRERGDGQPAVGPVYRNLMSQHAFPPIDPQLSTAWEIFRY</sequence>
<reference evidence="2" key="1">
    <citation type="journal article" date="2023" name="Nat. Plants">
        <title>Single-cell RNA sequencing provides a high-resolution roadmap for understanding the multicellular compartmentation of specialized metabolism.</title>
        <authorList>
            <person name="Sun S."/>
            <person name="Shen X."/>
            <person name="Li Y."/>
            <person name="Li Y."/>
            <person name="Wang S."/>
            <person name="Li R."/>
            <person name="Zhang H."/>
            <person name="Shen G."/>
            <person name="Guo B."/>
            <person name="Wei J."/>
            <person name="Xu J."/>
            <person name="St-Pierre B."/>
            <person name="Chen S."/>
            <person name="Sun C."/>
        </authorList>
    </citation>
    <scope>NUCLEOTIDE SEQUENCE [LARGE SCALE GENOMIC DNA]</scope>
</reference>
<organism evidence="1 2">
    <name type="scientific">Catharanthus roseus</name>
    <name type="common">Madagascar periwinkle</name>
    <name type="synonym">Vinca rosea</name>
    <dbReference type="NCBI Taxonomy" id="4058"/>
    <lineage>
        <taxon>Eukaryota</taxon>
        <taxon>Viridiplantae</taxon>
        <taxon>Streptophyta</taxon>
        <taxon>Embryophyta</taxon>
        <taxon>Tracheophyta</taxon>
        <taxon>Spermatophyta</taxon>
        <taxon>Magnoliopsida</taxon>
        <taxon>eudicotyledons</taxon>
        <taxon>Gunneridae</taxon>
        <taxon>Pentapetalae</taxon>
        <taxon>asterids</taxon>
        <taxon>lamiids</taxon>
        <taxon>Gentianales</taxon>
        <taxon>Apocynaceae</taxon>
        <taxon>Rauvolfioideae</taxon>
        <taxon>Vinceae</taxon>
        <taxon>Catharanthinae</taxon>
        <taxon>Catharanthus</taxon>
    </lineage>
</organism>
<name>A0ACC0BQS1_CATRO</name>
<comment type="caution">
    <text evidence="1">The sequence shown here is derived from an EMBL/GenBank/DDBJ whole genome shotgun (WGS) entry which is preliminary data.</text>
</comment>
<evidence type="ECO:0000313" key="1">
    <source>
        <dbReference type="EMBL" id="KAI5674878.1"/>
    </source>
</evidence>
<accession>A0ACC0BQS1</accession>
<gene>
    <name evidence="1" type="ORF">M9H77_05828</name>
</gene>
<dbReference type="Proteomes" id="UP001060085">
    <property type="component" value="Linkage Group LG02"/>
</dbReference>
<proteinExistence type="predicted"/>
<keyword evidence="2" id="KW-1185">Reference proteome</keyword>
<protein>
    <submittedName>
        <fullName evidence="1">Uncharacterized protein</fullName>
    </submittedName>
</protein>